<dbReference type="EMBL" id="CAXDID020000355">
    <property type="protein sequence ID" value="CAL6081713.1"/>
    <property type="molecule type" value="Genomic_DNA"/>
</dbReference>
<gene>
    <name evidence="1" type="ORF">HINF_LOCUS37417</name>
    <name evidence="2" type="ORF">HINF_LOCUS43026</name>
    <name evidence="3" type="ORF">HINF_LOCUS60505</name>
</gene>
<protein>
    <submittedName>
        <fullName evidence="2">Hypothetical_protein</fullName>
    </submittedName>
</protein>
<evidence type="ECO:0000313" key="3">
    <source>
        <dbReference type="EMBL" id="CAL6081713.1"/>
    </source>
</evidence>
<dbReference type="AlphaFoldDB" id="A0AA86QB99"/>
<name>A0AA86QB99_9EUKA</name>
<evidence type="ECO:0000313" key="1">
    <source>
        <dbReference type="EMBL" id="CAI9949772.1"/>
    </source>
</evidence>
<sequence length="157" mass="18437">MSLEKEQMRFVLSSCISVLERHRLQELLFIYCRINYNACKQVQMCIFMSQVLPALPNRQFHSNLQAELRLKRAVRLFQLYALSLDATTIIGSTMKSQQRLNPVPSLTNRRIILFTALGRDKQQVQAFLHSSHSSRLFNTMSYVFFRKCTIQPPCWDF</sequence>
<reference evidence="2 4" key="2">
    <citation type="submission" date="2024-07" db="EMBL/GenBank/DDBJ databases">
        <authorList>
            <person name="Akdeniz Z."/>
        </authorList>
    </citation>
    <scope>NUCLEOTIDE SEQUENCE [LARGE SCALE GENOMIC DNA]</scope>
</reference>
<dbReference type="EMBL" id="CAXDID020000177">
    <property type="protein sequence ID" value="CAL6049130.1"/>
    <property type="molecule type" value="Genomic_DNA"/>
</dbReference>
<proteinExistence type="predicted"/>
<organism evidence="1">
    <name type="scientific">Hexamita inflata</name>
    <dbReference type="NCBI Taxonomy" id="28002"/>
    <lineage>
        <taxon>Eukaryota</taxon>
        <taxon>Metamonada</taxon>
        <taxon>Diplomonadida</taxon>
        <taxon>Hexamitidae</taxon>
        <taxon>Hexamitinae</taxon>
        <taxon>Hexamita</taxon>
    </lineage>
</organism>
<dbReference type="Proteomes" id="UP001642409">
    <property type="component" value="Unassembled WGS sequence"/>
</dbReference>
<reference evidence="1" key="1">
    <citation type="submission" date="2023-06" db="EMBL/GenBank/DDBJ databases">
        <authorList>
            <person name="Kurt Z."/>
        </authorList>
    </citation>
    <scope>NUCLEOTIDE SEQUENCE</scope>
</reference>
<keyword evidence="4" id="KW-1185">Reference proteome</keyword>
<comment type="caution">
    <text evidence="1">The sequence shown here is derived from an EMBL/GenBank/DDBJ whole genome shotgun (WGS) entry which is preliminary data.</text>
</comment>
<evidence type="ECO:0000313" key="4">
    <source>
        <dbReference type="Proteomes" id="UP001642409"/>
    </source>
</evidence>
<dbReference type="EMBL" id="CATOUU010000804">
    <property type="protein sequence ID" value="CAI9949772.1"/>
    <property type="molecule type" value="Genomic_DNA"/>
</dbReference>
<evidence type="ECO:0000313" key="2">
    <source>
        <dbReference type="EMBL" id="CAL6049130.1"/>
    </source>
</evidence>
<accession>A0AA86QB99</accession>